<protein>
    <recommendedName>
        <fullName evidence="1">Protein kinase domain-containing protein</fullName>
    </recommendedName>
</protein>
<dbReference type="Gene3D" id="1.10.510.10">
    <property type="entry name" value="Transferase(Phosphotransferase) domain 1"/>
    <property type="match status" value="1"/>
</dbReference>
<dbReference type="SUPFAM" id="SSF56112">
    <property type="entry name" value="Protein kinase-like (PK-like)"/>
    <property type="match status" value="1"/>
</dbReference>
<gene>
    <name evidence="2" type="ORF">M0R45_013052</name>
</gene>
<dbReference type="AlphaFoldDB" id="A0AAW1XHX7"/>
<evidence type="ECO:0000313" key="3">
    <source>
        <dbReference type="Proteomes" id="UP001457282"/>
    </source>
</evidence>
<accession>A0AAW1XHX7</accession>
<keyword evidence="3" id="KW-1185">Reference proteome</keyword>
<evidence type="ECO:0000313" key="2">
    <source>
        <dbReference type="EMBL" id="KAK9936199.1"/>
    </source>
</evidence>
<dbReference type="InterPro" id="IPR011009">
    <property type="entry name" value="Kinase-like_dom_sf"/>
</dbReference>
<dbReference type="PANTHER" id="PTHR27006">
    <property type="entry name" value="PROMASTIGOTE SURFACE ANTIGEN PROTEIN PSA"/>
    <property type="match status" value="1"/>
</dbReference>
<comment type="caution">
    <text evidence="2">The sequence shown here is derived from an EMBL/GenBank/DDBJ whole genome shotgun (WGS) entry which is preliminary data.</text>
</comment>
<reference evidence="2 3" key="1">
    <citation type="journal article" date="2023" name="G3 (Bethesda)">
        <title>A chromosome-length genome assembly and annotation of blackberry (Rubus argutus, cv. 'Hillquist').</title>
        <authorList>
            <person name="Bruna T."/>
            <person name="Aryal R."/>
            <person name="Dudchenko O."/>
            <person name="Sargent D.J."/>
            <person name="Mead D."/>
            <person name="Buti M."/>
            <person name="Cavallini A."/>
            <person name="Hytonen T."/>
            <person name="Andres J."/>
            <person name="Pham M."/>
            <person name="Weisz D."/>
            <person name="Mascagni F."/>
            <person name="Usai G."/>
            <person name="Natali L."/>
            <person name="Bassil N."/>
            <person name="Fernandez G.E."/>
            <person name="Lomsadze A."/>
            <person name="Armour M."/>
            <person name="Olukolu B."/>
            <person name="Poorten T."/>
            <person name="Britton C."/>
            <person name="Davik J."/>
            <person name="Ashrafi H."/>
            <person name="Aiden E.L."/>
            <person name="Borodovsky M."/>
            <person name="Worthington M."/>
        </authorList>
    </citation>
    <scope>NUCLEOTIDE SEQUENCE [LARGE SCALE GENOMIC DNA]</scope>
    <source>
        <strain evidence="2">PI 553951</strain>
    </source>
</reference>
<dbReference type="EMBL" id="JBEDUW010000003">
    <property type="protein sequence ID" value="KAK9936199.1"/>
    <property type="molecule type" value="Genomic_DNA"/>
</dbReference>
<dbReference type="GO" id="GO:0005524">
    <property type="term" value="F:ATP binding"/>
    <property type="evidence" value="ECO:0007669"/>
    <property type="project" value="InterPro"/>
</dbReference>
<name>A0AAW1XHX7_RUBAR</name>
<proteinExistence type="predicted"/>
<feature type="domain" description="Protein kinase" evidence="1">
    <location>
        <begin position="1"/>
        <end position="128"/>
    </location>
</feature>
<dbReference type="InterPro" id="IPR000719">
    <property type="entry name" value="Prot_kinase_dom"/>
</dbReference>
<dbReference type="PANTHER" id="PTHR27006:SF606">
    <property type="entry name" value="INTERLEUKIN-1 RECEPTOR-ASSOCIATED KINASE 4"/>
    <property type="match status" value="1"/>
</dbReference>
<organism evidence="2 3">
    <name type="scientific">Rubus argutus</name>
    <name type="common">Southern blackberry</name>
    <dbReference type="NCBI Taxonomy" id="59490"/>
    <lineage>
        <taxon>Eukaryota</taxon>
        <taxon>Viridiplantae</taxon>
        <taxon>Streptophyta</taxon>
        <taxon>Embryophyta</taxon>
        <taxon>Tracheophyta</taxon>
        <taxon>Spermatophyta</taxon>
        <taxon>Magnoliopsida</taxon>
        <taxon>eudicotyledons</taxon>
        <taxon>Gunneridae</taxon>
        <taxon>Pentapetalae</taxon>
        <taxon>rosids</taxon>
        <taxon>fabids</taxon>
        <taxon>Rosales</taxon>
        <taxon>Rosaceae</taxon>
        <taxon>Rosoideae</taxon>
        <taxon>Rosoideae incertae sedis</taxon>
        <taxon>Rubus</taxon>
    </lineage>
</organism>
<dbReference type="PROSITE" id="PS50011">
    <property type="entry name" value="PROTEIN_KINASE_DOM"/>
    <property type="match status" value="1"/>
</dbReference>
<dbReference type="Proteomes" id="UP001457282">
    <property type="component" value="Unassembled WGS sequence"/>
</dbReference>
<dbReference type="InterPro" id="IPR001245">
    <property type="entry name" value="Ser-Thr/Tyr_kinase_cat_dom"/>
</dbReference>
<dbReference type="Pfam" id="PF07714">
    <property type="entry name" value="PK_Tyr_Ser-Thr"/>
    <property type="match status" value="1"/>
</dbReference>
<sequence length="128" mass="14230">MIEEDQIQANTNRVVGTYGYMSPEYAMEGRYSTKSDVFSFGVLLLEIISGKRNTNYDLESPSPNLIGQIWDMWTEGQASGIVDPSLSPSYPTHEVSRCIQIGLLNPNSEAPRRGPSLNDVTITMLEAR</sequence>
<evidence type="ECO:0000259" key="1">
    <source>
        <dbReference type="PROSITE" id="PS50011"/>
    </source>
</evidence>
<dbReference type="GO" id="GO:0004672">
    <property type="term" value="F:protein kinase activity"/>
    <property type="evidence" value="ECO:0007669"/>
    <property type="project" value="InterPro"/>
</dbReference>